<dbReference type="Pfam" id="PF08395">
    <property type="entry name" value="7tm_7"/>
    <property type="match status" value="1"/>
</dbReference>
<organism evidence="7">
    <name type="scientific">Timema californicum</name>
    <name type="common">California timema</name>
    <name type="synonym">Walking stick</name>
    <dbReference type="NCBI Taxonomy" id="61474"/>
    <lineage>
        <taxon>Eukaryota</taxon>
        <taxon>Metazoa</taxon>
        <taxon>Ecdysozoa</taxon>
        <taxon>Arthropoda</taxon>
        <taxon>Hexapoda</taxon>
        <taxon>Insecta</taxon>
        <taxon>Pterygota</taxon>
        <taxon>Neoptera</taxon>
        <taxon>Polyneoptera</taxon>
        <taxon>Phasmatodea</taxon>
        <taxon>Timematodea</taxon>
        <taxon>Timematoidea</taxon>
        <taxon>Timematidae</taxon>
        <taxon>Timema</taxon>
    </lineage>
</organism>
<protein>
    <submittedName>
        <fullName evidence="7">(California timema) hypothetical protein</fullName>
    </submittedName>
</protein>
<accession>A0A7R9JAI1</accession>
<evidence type="ECO:0000256" key="1">
    <source>
        <dbReference type="ARBA" id="ARBA00004651"/>
    </source>
</evidence>
<evidence type="ECO:0000256" key="5">
    <source>
        <dbReference type="ARBA" id="ARBA00023136"/>
    </source>
</evidence>
<reference evidence="7" key="1">
    <citation type="submission" date="2020-11" db="EMBL/GenBank/DDBJ databases">
        <authorList>
            <person name="Tran Van P."/>
        </authorList>
    </citation>
    <scope>NUCLEOTIDE SEQUENCE</scope>
</reference>
<keyword evidence="6" id="KW-0732">Signal</keyword>
<evidence type="ECO:0000256" key="2">
    <source>
        <dbReference type="ARBA" id="ARBA00022475"/>
    </source>
</evidence>
<evidence type="ECO:0000256" key="3">
    <source>
        <dbReference type="ARBA" id="ARBA00022692"/>
    </source>
</evidence>
<evidence type="ECO:0000256" key="6">
    <source>
        <dbReference type="SAM" id="SignalP"/>
    </source>
</evidence>
<evidence type="ECO:0000256" key="4">
    <source>
        <dbReference type="ARBA" id="ARBA00022989"/>
    </source>
</evidence>
<dbReference type="InterPro" id="IPR013604">
    <property type="entry name" value="7TM_chemorcpt"/>
</dbReference>
<keyword evidence="2" id="KW-1003">Cell membrane</keyword>
<keyword evidence="3" id="KW-0812">Transmembrane</keyword>
<dbReference type="GO" id="GO:0050909">
    <property type="term" value="P:sensory perception of taste"/>
    <property type="evidence" value="ECO:0007669"/>
    <property type="project" value="InterPro"/>
</dbReference>
<keyword evidence="4" id="KW-1133">Transmembrane helix</keyword>
<feature type="chain" id="PRO_5031024135" evidence="6">
    <location>
        <begin position="24"/>
        <end position="157"/>
    </location>
</feature>
<name>A0A7R9JAI1_TIMCA</name>
<dbReference type="AlphaFoldDB" id="A0A7R9JAI1"/>
<dbReference type="GO" id="GO:0005886">
    <property type="term" value="C:plasma membrane"/>
    <property type="evidence" value="ECO:0007669"/>
    <property type="project" value="UniProtKB-SubCell"/>
</dbReference>
<sequence length="157" mass="17423">MIIPSRCLQLATTLLVLPPYIAAADASPKKRANKTATLINKLMNETRDDLLKDELVIFTQQMMLRKVQFTACGFFPLDFTLLHTEVNPHLRGGRGENHLGKPPLVHPSEIRILISPSSAVKFNMTSALANYATEAGAHREPGQLKLLEPKNPPFMPN</sequence>
<keyword evidence="5" id="KW-0472">Membrane</keyword>
<feature type="signal peptide" evidence="6">
    <location>
        <begin position="1"/>
        <end position="23"/>
    </location>
</feature>
<evidence type="ECO:0000313" key="7">
    <source>
        <dbReference type="EMBL" id="CAD7575689.1"/>
    </source>
</evidence>
<gene>
    <name evidence="7" type="ORF">TCMB3V08_LOCUS8274</name>
</gene>
<dbReference type="EMBL" id="OE183457">
    <property type="protein sequence ID" value="CAD7575689.1"/>
    <property type="molecule type" value="Genomic_DNA"/>
</dbReference>
<proteinExistence type="predicted"/>
<comment type="subcellular location">
    <subcellularLocation>
        <location evidence="1">Cell membrane</location>
        <topology evidence="1">Multi-pass membrane protein</topology>
    </subcellularLocation>
</comment>